<proteinExistence type="predicted"/>
<gene>
    <name evidence="1" type="ORF">MUK42_31834</name>
</gene>
<dbReference type="InterPro" id="IPR015422">
    <property type="entry name" value="PyrdxlP-dep_Trfase_small"/>
</dbReference>
<dbReference type="Proteomes" id="UP001055439">
    <property type="component" value="Chromosome 9"/>
</dbReference>
<dbReference type="EMBL" id="CP097511">
    <property type="protein sequence ID" value="URE44727.1"/>
    <property type="molecule type" value="Genomic_DNA"/>
</dbReference>
<evidence type="ECO:0000313" key="1">
    <source>
        <dbReference type="EMBL" id="URE44727.1"/>
    </source>
</evidence>
<name>A0A9E7IB90_9LILI</name>
<accession>A0A9E7IB90</accession>
<feature type="non-terminal residue" evidence="1">
    <location>
        <position position="1"/>
    </location>
</feature>
<sequence>SVNSRGYNTGPTSHYFLLLSLSLFLSPSARRKRFHGEGRRNIGGGRDPVTPPHATVARSVCPPLFAAGQEGLFFACGVHMIVIVIVMRIRKLSGGGTSSPFRFPSFFSYSQCDDALWMTTGIRRGGEDDDKYGCIEEATAVVGEADGGRKKPVCRAPEIPSLLIRGAHEVGGAVQCPQVSGFEPFVPCYAAPVFMNRLCVVIVLLCGYQAPRIAIRSNYHPIPMVFSQAKGTCVWDPEGNKYIDFLSAYSAVNQICTVADRSEINMFVPSAKEVNRYYDAKLFIHEELKTKLRFLLDKYDASLVQLGKSSLDNYNDTDDIIKASQKDLSNYYDKICHCMEELGLVFAIEATIICIDAVSSSNSIDCRDFVMVIVAQCKSFLEEVLQKLAERLPEGIITQVHT</sequence>
<protein>
    <submittedName>
        <fullName evidence="1">Type III restriction enzyme, res subunit</fullName>
    </submittedName>
</protein>
<organism evidence="1 2">
    <name type="scientific">Musa troglodytarum</name>
    <name type="common">fe'i banana</name>
    <dbReference type="NCBI Taxonomy" id="320322"/>
    <lineage>
        <taxon>Eukaryota</taxon>
        <taxon>Viridiplantae</taxon>
        <taxon>Streptophyta</taxon>
        <taxon>Embryophyta</taxon>
        <taxon>Tracheophyta</taxon>
        <taxon>Spermatophyta</taxon>
        <taxon>Magnoliopsida</taxon>
        <taxon>Liliopsida</taxon>
        <taxon>Zingiberales</taxon>
        <taxon>Musaceae</taxon>
        <taxon>Musa</taxon>
    </lineage>
</organism>
<reference evidence="1" key="1">
    <citation type="submission" date="2022-05" db="EMBL/GenBank/DDBJ databases">
        <title>The Musa troglodytarum L. genome provides insights into the mechanism of non-climacteric behaviour and enrichment of carotenoids.</title>
        <authorList>
            <person name="Wang J."/>
        </authorList>
    </citation>
    <scope>NUCLEOTIDE SEQUENCE</scope>
    <source>
        <tissue evidence="1">Leaf</tissue>
    </source>
</reference>
<dbReference type="SUPFAM" id="SSF53383">
    <property type="entry name" value="PLP-dependent transferases"/>
    <property type="match status" value="1"/>
</dbReference>
<evidence type="ECO:0000313" key="2">
    <source>
        <dbReference type="Proteomes" id="UP001055439"/>
    </source>
</evidence>
<dbReference type="Gene3D" id="3.90.1150.10">
    <property type="entry name" value="Aspartate Aminotransferase, domain 1"/>
    <property type="match status" value="1"/>
</dbReference>
<dbReference type="InterPro" id="IPR015424">
    <property type="entry name" value="PyrdxlP-dep_Trfase"/>
</dbReference>
<dbReference type="OrthoDB" id="6513042at2759"/>
<keyword evidence="2" id="KW-1185">Reference proteome</keyword>
<dbReference type="AlphaFoldDB" id="A0A9E7IB90"/>